<dbReference type="EMBL" id="MW021752">
    <property type="protein sequence ID" value="QPX73910.1"/>
    <property type="molecule type" value="Genomic_DNA"/>
</dbReference>
<reference evidence="1 2" key="1">
    <citation type="submission" date="2020-09" db="EMBL/GenBank/DDBJ databases">
        <authorList>
            <person name="Kaiser E."/>
            <person name="Loertsher E."/>
            <person name="Boyd C."/>
            <person name="Allen K."/>
            <person name="Carter N."/>
            <person name="Sharma R."/>
            <person name="Flor S."/>
            <person name="Grose J."/>
        </authorList>
    </citation>
    <scope>NUCLEOTIDE SEQUENCE [LARGE SCALE GENOMIC DNA]</scope>
</reference>
<evidence type="ECO:0000313" key="2">
    <source>
        <dbReference type="Proteomes" id="UP000595743"/>
    </source>
</evidence>
<evidence type="ECO:0000313" key="1">
    <source>
        <dbReference type="EMBL" id="QPX73910.1"/>
    </source>
</evidence>
<sequence>MVSSTKLENKMKTLTEIISALVEENRVARQAHRAKVEKRAEELNAGWAKTRFGREYFDKVVAPTWGKDDRPHAPFDGYLWENELGEVEAYHAGSYLPYVTEFDSLDKPEYTGDHGWWKLRLTQAEYKELREYGYPLEVRIPYKEWKLQDGTDVVMAEVRAHKSILEAIQEHSKQVFDNIFNELNKNKGDAPEGRVTVSGTVTSVKVYEDYYGVQCKMMVVLENGATVYGSLPKSIPFEYRGKVQFTATFELAKDDKTHAFYKRPSKVIMLEE</sequence>
<protein>
    <submittedName>
        <fullName evidence="1">Uncharacterized protein</fullName>
    </submittedName>
</protein>
<proteinExistence type="predicted"/>
<name>A0A7T3N7R4_9CAUD</name>
<organism evidence="1 2">
    <name type="scientific">Klebsiella phage vB_KpnM_BovinicusUrsus</name>
    <dbReference type="NCBI Taxonomy" id="2777352"/>
    <lineage>
        <taxon>Viruses</taxon>
        <taxon>Duplodnaviria</taxon>
        <taxon>Heunggongvirae</taxon>
        <taxon>Uroviricota</taxon>
        <taxon>Caudoviricetes</taxon>
        <taxon>Pantevenvirales</taxon>
        <taxon>Straboviridae</taxon>
        <taxon>Tevenvirinae</taxon>
        <taxon>Jiaodavirus</taxon>
        <taxon>Jiaodavirus jd18</taxon>
    </lineage>
</organism>
<gene>
    <name evidence="1" type="ORF">EVAN_193</name>
</gene>
<dbReference type="Proteomes" id="UP000595743">
    <property type="component" value="Genome"/>
</dbReference>
<accession>A0A7T3N7R4</accession>